<keyword evidence="3" id="KW-1185">Reference proteome</keyword>
<feature type="compositionally biased region" description="Basic and acidic residues" evidence="1">
    <location>
        <begin position="216"/>
        <end position="233"/>
    </location>
</feature>
<dbReference type="Proteomes" id="UP000605992">
    <property type="component" value="Unassembled WGS sequence"/>
</dbReference>
<dbReference type="EMBL" id="BOOR01000021">
    <property type="protein sequence ID" value="GII54800.1"/>
    <property type="molecule type" value="Genomic_DNA"/>
</dbReference>
<accession>A0A8J3XWB4</accession>
<proteinExistence type="predicted"/>
<name>A0A8J3XWB4_9ACTN</name>
<evidence type="ECO:0000313" key="3">
    <source>
        <dbReference type="Proteomes" id="UP000605992"/>
    </source>
</evidence>
<feature type="compositionally biased region" description="Low complexity" evidence="1">
    <location>
        <begin position="251"/>
        <end position="268"/>
    </location>
</feature>
<evidence type="ECO:0000256" key="1">
    <source>
        <dbReference type="SAM" id="MobiDB-lite"/>
    </source>
</evidence>
<feature type="region of interest" description="Disordered" evidence="1">
    <location>
        <begin position="1"/>
        <end position="118"/>
    </location>
</feature>
<evidence type="ECO:0000313" key="2">
    <source>
        <dbReference type="EMBL" id="GII54800.1"/>
    </source>
</evidence>
<reference evidence="2" key="1">
    <citation type="submission" date="2021-01" db="EMBL/GenBank/DDBJ databases">
        <title>Whole genome shotgun sequence of Planotetraspora thailandica NBRC 104271.</title>
        <authorList>
            <person name="Komaki H."/>
            <person name="Tamura T."/>
        </authorList>
    </citation>
    <scope>NUCLEOTIDE SEQUENCE</scope>
    <source>
        <strain evidence="2">NBRC 104271</strain>
    </source>
</reference>
<sequence length="367" mass="35316">MGAPETGASKAEVPEANAPAEGVAQAEVEAAERDQVDSVVAADVPVPGHAASADDVPVPGHAGSLGPEPELDPGQAVSAGAAGDPEAGHAVSDEDPELDHPVSSSLAGELHAESAGSCCAPRAVSAALEVAPVSDHAVPAEPPPPRGSDRSGSDRSESGLSELEPRGSNPRGSEPKGSTGRLGVHTSASSLGRRAGSGGAGGVAGIHAVSPGADDGSGHGEPDGDWEPGRADSDGDAPGQEGPEFSDPGQSGVARVIGAAGRAAAGPGSPKGGAGLANGEAEGAEGTSGQPGGISGHDASRGSSRSEGMRPPEIMPGLWVLGMFSCGVGVAAAKPENAPRNCSPVGSVGGSCMGRSGKGFATAKTVD</sequence>
<gene>
    <name evidence="2" type="ORF">Pth03_31890</name>
</gene>
<feature type="region of interest" description="Disordered" evidence="1">
    <location>
        <begin position="335"/>
        <end position="367"/>
    </location>
</feature>
<feature type="compositionally biased region" description="Gly residues" evidence="1">
    <location>
        <begin position="195"/>
        <end position="204"/>
    </location>
</feature>
<feature type="compositionally biased region" description="Low complexity" evidence="1">
    <location>
        <begin position="18"/>
        <end position="28"/>
    </location>
</feature>
<feature type="compositionally biased region" description="Low complexity" evidence="1">
    <location>
        <begin position="37"/>
        <end position="47"/>
    </location>
</feature>
<protein>
    <submittedName>
        <fullName evidence="2">Uncharacterized protein</fullName>
    </submittedName>
</protein>
<organism evidence="2 3">
    <name type="scientific">Planotetraspora thailandica</name>
    <dbReference type="NCBI Taxonomy" id="487172"/>
    <lineage>
        <taxon>Bacteria</taxon>
        <taxon>Bacillati</taxon>
        <taxon>Actinomycetota</taxon>
        <taxon>Actinomycetes</taxon>
        <taxon>Streptosporangiales</taxon>
        <taxon>Streptosporangiaceae</taxon>
        <taxon>Planotetraspora</taxon>
    </lineage>
</organism>
<comment type="caution">
    <text evidence="2">The sequence shown here is derived from an EMBL/GenBank/DDBJ whole genome shotgun (WGS) entry which is preliminary data.</text>
</comment>
<feature type="region of interest" description="Disordered" evidence="1">
    <location>
        <begin position="133"/>
        <end position="314"/>
    </location>
</feature>
<feature type="compositionally biased region" description="Basic and acidic residues" evidence="1">
    <location>
        <begin position="147"/>
        <end position="157"/>
    </location>
</feature>
<dbReference type="AlphaFoldDB" id="A0A8J3XWB4"/>